<dbReference type="InterPro" id="IPR027417">
    <property type="entry name" value="P-loop_NTPase"/>
</dbReference>
<dbReference type="RefSeq" id="WP_120190762.1">
    <property type="nucleotide sequence ID" value="NZ_MCHY01000010.1"/>
</dbReference>
<dbReference type="SMART" id="SM00382">
    <property type="entry name" value="AAA"/>
    <property type="match status" value="2"/>
</dbReference>
<dbReference type="EMBL" id="MCHY01000010">
    <property type="protein sequence ID" value="RKD22085.1"/>
    <property type="molecule type" value="Genomic_DNA"/>
</dbReference>
<evidence type="ECO:0000256" key="6">
    <source>
        <dbReference type="ARBA" id="ARBA00022840"/>
    </source>
</evidence>
<dbReference type="InterPro" id="IPR017871">
    <property type="entry name" value="ABC_transporter-like_CS"/>
</dbReference>
<keyword evidence="11" id="KW-1185">Reference proteome</keyword>
<dbReference type="GO" id="GO:0043190">
    <property type="term" value="C:ATP-binding cassette (ABC) transporter complex"/>
    <property type="evidence" value="ECO:0007669"/>
    <property type="project" value="TreeGrafter"/>
</dbReference>
<keyword evidence="6 10" id="KW-0067">ATP-binding</keyword>
<keyword evidence="8" id="KW-0472">Membrane</keyword>
<dbReference type="InterPro" id="IPR015856">
    <property type="entry name" value="ABC_transpr_CbiO/EcfA_su"/>
</dbReference>
<reference evidence="10 11" key="1">
    <citation type="submission" date="2016-08" db="EMBL/GenBank/DDBJ databases">
        <title>Novel Firmicute Genomes.</title>
        <authorList>
            <person name="Poppleton D.I."/>
            <person name="Gribaldo S."/>
        </authorList>
    </citation>
    <scope>NUCLEOTIDE SEQUENCE [LARGE SCALE GENOMIC DNA]</scope>
    <source>
        <strain evidence="10 11">RAOx-1</strain>
    </source>
</reference>
<protein>
    <submittedName>
        <fullName evidence="10">Cobalt ABC transporter ATP-binding protein</fullName>
    </submittedName>
</protein>
<evidence type="ECO:0000256" key="2">
    <source>
        <dbReference type="ARBA" id="ARBA00005417"/>
    </source>
</evidence>
<comment type="similarity">
    <text evidence="2">Belongs to the ABC transporter superfamily.</text>
</comment>
<dbReference type="Gene3D" id="3.40.50.300">
    <property type="entry name" value="P-loop containing nucleotide triphosphate hydrolases"/>
    <property type="match status" value="2"/>
</dbReference>
<evidence type="ECO:0000256" key="4">
    <source>
        <dbReference type="ARBA" id="ARBA00022475"/>
    </source>
</evidence>
<dbReference type="CDD" id="cd03225">
    <property type="entry name" value="ABC_cobalt_CbiO_domain1"/>
    <property type="match status" value="2"/>
</dbReference>
<dbReference type="InterPro" id="IPR003439">
    <property type="entry name" value="ABC_transporter-like_ATP-bd"/>
</dbReference>
<evidence type="ECO:0000313" key="11">
    <source>
        <dbReference type="Proteomes" id="UP000284219"/>
    </source>
</evidence>
<evidence type="ECO:0000256" key="8">
    <source>
        <dbReference type="ARBA" id="ARBA00023136"/>
    </source>
</evidence>
<dbReference type="PROSITE" id="PS00211">
    <property type="entry name" value="ABC_TRANSPORTER_1"/>
    <property type="match status" value="1"/>
</dbReference>
<comment type="caution">
    <text evidence="10">The sequence shown here is derived from an EMBL/GenBank/DDBJ whole genome shotgun (WGS) entry which is preliminary data.</text>
</comment>
<keyword evidence="7" id="KW-1278">Translocase</keyword>
<organism evidence="10 11">
    <name type="scientific">Ammoniphilus oxalaticus</name>
    <dbReference type="NCBI Taxonomy" id="66863"/>
    <lineage>
        <taxon>Bacteria</taxon>
        <taxon>Bacillati</taxon>
        <taxon>Bacillota</taxon>
        <taxon>Bacilli</taxon>
        <taxon>Bacillales</taxon>
        <taxon>Paenibacillaceae</taxon>
        <taxon>Aneurinibacillus group</taxon>
        <taxon>Ammoniphilus</taxon>
    </lineage>
</organism>
<proteinExistence type="inferred from homology"/>
<dbReference type="NCBIfam" id="NF010167">
    <property type="entry name" value="PRK13648.1"/>
    <property type="match status" value="2"/>
</dbReference>
<name>A0A419SF88_9BACL</name>
<accession>A0A419SF88</accession>
<gene>
    <name evidence="10" type="ORF">BEP19_13530</name>
</gene>
<dbReference type="PANTHER" id="PTHR43553">
    <property type="entry name" value="HEAVY METAL TRANSPORTER"/>
    <property type="match status" value="1"/>
</dbReference>
<feature type="domain" description="ABC transporter" evidence="9">
    <location>
        <begin position="300"/>
        <end position="535"/>
    </location>
</feature>
<evidence type="ECO:0000256" key="7">
    <source>
        <dbReference type="ARBA" id="ARBA00022967"/>
    </source>
</evidence>
<keyword evidence="5" id="KW-0547">Nucleotide-binding</keyword>
<evidence type="ECO:0000256" key="1">
    <source>
        <dbReference type="ARBA" id="ARBA00004202"/>
    </source>
</evidence>
<evidence type="ECO:0000259" key="9">
    <source>
        <dbReference type="PROSITE" id="PS50893"/>
    </source>
</evidence>
<dbReference type="InterPro" id="IPR003593">
    <property type="entry name" value="AAA+_ATPase"/>
</dbReference>
<dbReference type="AlphaFoldDB" id="A0A419SF88"/>
<evidence type="ECO:0000256" key="3">
    <source>
        <dbReference type="ARBA" id="ARBA00022448"/>
    </source>
</evidence>
<keyword evidence="4" id="KW-1003">Cell membrane</keyword>
<feature type="domain" description="ABC transporter" evidence="9">
    <location>
        <begin position="4"/>
        <end position="242"/>
    </location>
</feature>
<keyword evidence="3" id="KW-0813">Transport</keyword>
<evidence type="ECO:0000256" key="5">
    <source>
        <dbReference type="ARBA" id="ARBA00022741"/>
    </source>
</evidence>
<evidence type="ECO:0000313" key="10">
    <source>
        <dbReference type="EMBL" id="RKD22085.1"/>
    </source>
</evidence>
<dbReference type="GO" id="GO:0042626">
    <property type="term" value="F:ATPase-coupled transmembrane transporter activity"/>
    <property type="evidence" value="ECO:0007669"/>
    <property type="project" value="TreeGrafter"/>
</dbReference>
<dbReference type="OrthoDB" id="501320at2"/>
<dbReference type="GO" id="GO:0016887">
    <property type="term" value="F:ATP hydrolysis activity"/>
    <property type="evidence" value="ECO:0007669"/>
    <property type="project" value="InterPro"/>
</dbReference>
<dbReference type="GO" id="GO:0005524">
    <property type="term" value="F:ATP binding"/>
    <property type="evidence" value="ECO:0007669"/>
    <property type="project" value="UniProtKB-KW"/>
</dbReference>
<dbReference type="SUPFAM" id="SSF52540">
    <property type="entry name" value="P-loop containing nucleoside triphosphate hydrolases"/>
    <property type="match status" value="2"/>
</dbReference>
<comment type="subcellular location">
    <subcellularLocation>
        <location evidence="1">Cell membrane</location>
        <topology evidence="1">Peripheral membrane protein</topology>
    </subcellularLocation>
</comment>
<dbReference type="InterPro" id="IPR050095">
    <property type="entry name" value="ECF_ABC_transporter_ATP-bd"/>
</dbReference>
<sequence>MEAYRIEHVNFTYPEADEQALKDVTLIIESGEFVTVCGRSGSGKSTLLRHLKPVHTPHGKRTGDIFFFQEPLEKLDPRRQVSEIGFVFQNPDNQLVTEKVWHELAFGLESLGYDQQAIRLRVAEMASYFGIHTWFHQKVTDLSGGQKQILNLASIMAMQPAALVLDEPTSQLDPIAAANFLDTLKKINRELGVTIILSEHRLEEVAPISDRLFVMDEGRLIADGTPREVGVRLNQINHPMFWAMPTALRLAKGVEDAADCPLTINEGRRWIDHYMKDKQHHYTAPAGQEGDALESNKPVIELKEVWFRYEKKSTDIIKDLSLTIRQGEFCCIVGGNGVGKSTALSVISGLNTPYRGRVFLHGKEARKIPVKERFTNNLGILPQDPKSLFLKKTVELDLREMIAESRMSEEERERRIRDALALAELEDKRSMHPYDLSGGEQQRAALAKVLLLEPQILLLDEPTKGLDAFYKEKFAEMLLKLKQQGVTIVMVSHDIEFCAKFADTCALFFDGSIVTKNETRMFFAGNSFYTTAANRIARHICQEVVTTEDVIELCRTSS</sequence>
<dbReference type="Proteomes" id="UP000284219">
    <property type="component" value="Unassembled WGS sequence"/>
</dbReference>
<dbReference type="Pfam" id="PF00005">
    <property type="entry name" value="ABC_tran"/>
    <property type="match status" value="2"/>
</dbReference>
<dbReference type="PROSITE" id="PS50893">
    <property type="entry name" value="ABC_TRANSPORTER_2"/>
    <property type="match status" value="2"/>
</dbReference>